<accession>A0AAD7XX36</accession>
<dbReference type="EMBL" id="JARTCD010000042">
    <property type="protein sequence ID" value="KAJ8656153.1"/>
    <property type="molecule type" value="Genomic_DNA"/>
</dbReference>
<name>A0AAD7XX36_9FUNG</name>
<dbReference type="RefSeq" id="XP_058341066.1">
    <property type="nucleotide sequence ID" value="XM_058488173.1"/>
</dbReference>
<evidence type="ECO:0000313" key="2">
    <source>
        <dbReference type="Proteomes" id="UP001234581"/>
    </source>
</evidence>
<protein>
    <submittedName>
        <fullName evidence="1">Uncharacterized protein</fullName>
    </submittedName>
</protein>
<sequence length="79" mass="9310">MHIGKATYDLSKTKYDADDVHGLQERLEPIDEQYKEGIFDDRDRVNSSDDPYEHLGQGEVAHELDRLHEQHHYMLESLE</sequence>
<keyword evidence="2" id="KW-1185">Reference proteome</keyword>
<gene>
    <name evidence="1" type="ORF">O0I10_008166</name>
</gene>
<dbReference type="GeneID" id="83215573"/>
<dbReference type="AlphaFoldDB" id="A0AAD7XX36"/>
<proteinExistence type="predicted"/>
<organism evidence="1 2">
    <name type="scientific">Lichtheimia ornata</name>
    <dbReference type="NCBI Taxonomy" id="688661"/>
    <lineage>
        <taxon>Eukaryota</taxon>
        <taxon>Fungi</taxon>
        <taxon>Fungi incertae sedis</taxon>
        <taxon>Mucoromycota</taxon>
        <taxon>Mucoromycotina</taxon>
        <taxon>Mucoromycetes</taxon>
        <taxon>Mucorales</taxon>
        <taxon>Lichtheimiaceae</taxon>
        <taxon>Lichtheimia</taxon>
    </lineage>
</organism>
<reference evidence="1 2" key="1">
    <citation type="submission" date="2023-03" db="EMBL/GenBank/DDBJ databases">
        <title>Genome sequence of Lichtheimia ornata CBS 291.66.</title>
        <authorList>
            <person name="Mohabir J.T."/>
            <person name="Shea T.P."/>
            <person name="Kurbessoian T."/>
            <person name="Berby B."/>
            <person name="Fontaine J."/>
            <person name="Livny J."/>
            <person name="Gnirke A."/>
            <person name="Stajich J.E."/>
            <person name="Cuomo C.A."/>
        </authorList>
    </citation>
    <scope>NUCLEOTIDE SEQUENCE [LARGE SCALE GENOMIC DNA]</scope>
    <source>
        <strain evidence="1">CBS 291.66</strain>
    </source>
</reference>
<comment type="caution">
    <text evidence="1">The sequence shown here is derived from an EMBL/GenBank/DDBJ whole genome shotgun (WGS) entry which is preliminary data.</text>
</comment>
<dbReference type="Proteomes" id="UP001234581">
    <property type="component" value="Unassembled WGS sequence"/>
</dbReference>
<evidence type="ECO:0000313" key="1">
    <source>
        <dbReference type="EMBL" id="KAJ8656153.1"/>
    </source>
</evidence>